<keyword evidence="2" id="KW-1185">Reference proteome</keyword>
<gene>
    <name evidence="1" type="ORF">BSTOLATCC_MIC3493</name>
</gene>
<dbReference type="EMBL" id="CAJZBQ010000004">
    <property type="protein sequence ID" value="CAG9311201.1"/>
    <property type="molecule type" value="Genomic_DNA"/>
</dbReference>
<comment type="caution">
    <text evidence="1">The sequence shown here is derived from an EMBL/GenBank/DDBJ whole genome shotgun (WGS) entry which is preliminary data.</text>
</comment>
<protein>
    <submittedName>
        <fullName evidence="1">Uncharacterized protein</fullName>
    </submittedName>
</protein>
<dbReference type="Proteomes" id="UP001162131">
    <property type="component" value="Unassembled WGS sequence"/>
</dbReference>
<evidence type="ECO:0000313" key="2">
    <source>
        <dbReference type="Proteomes" id="UP001162131"/>
    </source>
</evidence>
<sequence>MESNVLHTQATTRWLLTRHRRTSSSSYLMTSNELDSEDDIKYVFYKYSVGNFLTLMGLEQILASVSIHVTKTLISALLQTVVTERPSILSLNEFTSLVLNDDANKILNNNALRSRRINNSAIIPLSFAKLLNIIAVEQREKQIKNDISTNKNAAQNIGSFKELINLNYSKPKFPAASRSQKLLNVHAKEVRNKMRHSLGFDISLD</sequence>
<name>A0AAU9ICW2_9CILI</name>
<dbReference type="InterPro" id="IPR011992">
    <property type="entry name" value="EF-hand-dom_pair"/>
</dbReference>
<accession>A0AAU9ICW2</accession>
<dbReference type="AlphaFoldDB" id="A0AAU9ICW2"/>
<reference evidence="1" key="1">
    <citation type="submission" date="2021-09" db="EMBL/GenBank/DDBJ databases">
        <authorList>
            <consortium name="AG Swart"/>
            <person name="Singh M."/>
            <person name="Singh A."/>
            <person name="Seah K."/>
            <person name="Emmerich C."/>
        </authorList>
    </citation>
    <scope>NUCLEOTIDE SEQUENCE</scope>
    <source>
        <strain evidence="1">ATCC30299</strain>
    </source>
</reference>
<proteinExistence type="predicted"/>
<dbReference type="SUPFAM" id="SSF47473">
    <property type="entry name" value="EF-hand"/>
    <property type="match status" value="1"/>
</dbReference>
<organism evidence="1 2">
    <name type="scientific">Blepharisma stoltei</name>
    <dbReference type="NCBI Taxonomy" id="1481888"/>
    <lineage>
        <taxon>Eukaryota</taxon>
        <taxon>Sar</taxon>
        <taxon>Alveolata</taxon>
        <taxon>Ciliophora</taxon>
        <taxon>Postciliodesmatophora</taxon>
        <taxon>Heterotrichea</taxon>
        <taxon>Heterotrichida</taxon>
        <taxon>Blepharismidae</taxon>
        <taxon>Blepharisma</taxon>
    </lineage>
</organism>
<evidence type="ECO:0000313" key="1">
    <source>
        <dbReference type="EMBL" id="CAG9311201.1"/>
    </source>
</evidence>